<dbReference type="EMBL" id="NMTW01000016">
    <property type="protein sequence ID" value="PDX76508.1"/>
    <property type="molecule type" value="Genomic_DNA"/>
</dbReference>
<sequence>MATLQHTDELYHILEDEICALKILPGEALSENQLCKRFGVSRTPIRSVLQRLEQNRFVQIIPCKGTIVTAIDTGVVDQLIFQRVAVEGMVFRDFVQSCSPMEILAVEHLYNMLLEAAAGRSDPENFDFNHFLSCDLAMHEYWFHKTSKEYLWEQMTRPQADYSRFIRLDIVGARNVSSVVSEHAEMLRILREKDLDAIEPLMRTHLYGGVSRMGSKIYSDEYRGYFKLPENKK</sequence>
<dbReference type="InterPro" id="IPR011711">
    <property type="entry name" value="GntR_C"/>
</dbReference>
<evidence type="ECO:0000313" key="13">
    <source>
        <dbReference type="Proteomes" id="UP000250550"/>
    </source>
</evidence>
<evidence type="ECO:0000256" key="1">
    <source>
        <dbReference type="ARBA" id="ARBA00023015"/>
    </source>
</evidence>
<dbReference type="SUPFAM" id="SSF46785">
    <property type="entry name" value="Winged helix' DNA-binding domain"/>
    <property type="match status" value="1"/>
</dbReference>
<dbReference type="Pfam" id="PF00392">
    <property type="entry name" value="GntR"/>
    <property type="match status" value="1"/>
</dbReference>
<dbReference type="InterPro" id="IPR008920">
    <property type="entry name" value="TF_FadR/GntR_C"/>
</dbReference>
<dbReference type="Proteomes" id="UP000252378">
    <property type="component" value="Unassembled WGS sequence"/>
</dbReference>
<evidence type="ECO:0000313" key="7">
    <source>
        <dbReference type="EMBL" id="PDX73705.1"/>
    </source>
</evidence>
<dbReference type="Proteomes" id="UP000220157">
    <property type="component" value="Unassembled WGS sequence"/>
</dbReference>
<evidence type="ECO:0000313" key="5">
    <source>
        <dbReference type="EMBL" id="MSC51680.1"/>
    </source>
</evidence>
<evidence type="ECO:0000313" key="8">
    <source>
        <dbReference type="EMBL" id="PDX76508.1"/>
    </source>
</evidence>
<name>A0A2A7A3H6_9FIRM</name>
<keyword evidence="2" id="KW-0238">DNA-binding</keyword>
<dbReference type="GO" id="GO:0003677">
    <property type="term" value="F:DNA binding"/>
    <property type="evidence" value="ECO:0007669"/>
    <property type="project" value="UniProtKB-KW"/>
</dbReference>
<dbReference type="EMBL" id="WKQE01000006">
    <property type="protein sequence ID" value="MSC80395.1"/>
    <property type="molecule type" value="Genomic_DNA"/>
</dbReference>
<dbReference type="AlphaFoldDB" id="A0A2A7A3H6"/>
<dbReference type="SUPFAM" id="SSF48008">
    <property type="entry name" value="GntR ligand-binding domain-like"/>
    <property type="match status" value="1"/>
</dbReference>
<dbReference type="InterPro" id="IPR036390">
    <property type="entry name" value="WH_DNA-bd_sf"/>
</dbReference>
<evidence type="ECO:0000313" key="9">
    <source>
        <dbReference type="EMBL" id="RAW64199.1"/>
    </source>
</evidence>
<dbReference type="PANTHER" id="PTHR43537">
    <property type="entry name" value="TRANSCRIPTIONAL REGULATOR, GNTR FAMILY"/>
    <property type="match status" value="1"/>
</dbReference>
<dbReference type="Proteomes" id="UP000477010">
    <property type="component" value="Unassembled WGS sequence"/>
</dbReference>
<dbReference type="Gene3D" id="1.20.120.530">
    <property type="entry name" value="GntR ligand-binding domain-like"/>
    <property type="match status" value="1"/>
</dbReference>
<evidence type="ECO:0000259" key="4">
    <source>
        <dbReference type="PROSITE" id="PS50949"/>
    </source>
</evidence>
<evidence type="ECO:0000313" key="12">
    <source>
        <dbReference type="Proteomes" id="UP000220157"/>
    </source>
</evidence>
<dbReference type="GO" id="GO:0003700">
    <property type="term" value="F:DNA-binding transcription factor activity"/>
    <property type="evidence" value="ECO:0007669"/>
    <property type="project" value="InterPro"/>
</dbReference>
<dbReference type="Proteomes" id="UP000219901">
    <property type="component" value="Unassembled WGS sequence"/>
</dbReference>
<dbReference type="InterPro" id="IPR036388">
    <property type="entry name" value="WH-like_DNA-bd_sf"/>
</dbReference>
<keyword evidence="1" id="KW-0805">Transcription regulation</keyword>
<evidence type="ECO:0000256" key="2">
    <source>
        <dbReference type="ARBA" id="ARBA00023125"/>
    </source>
</evidence>
<gene>
    <name evidence="9" type="ORF">C4N21_11015</name>
    <name evidence="10" type="ORF">C7J97_09470</name>
    <name evidence="7" type="ORF">CGS55_01315</name>
    <name evidence="8" type="ORF">CGS56_02360</name>
    <name evidence="6" type="ORF">GKD85_06115</name>
    <name evidence="5" type="ORF">GKE10_07145</name>
</gene>
<dbReference type="EMBL" id="NMTV01000015">
    <property type="protein sequence ID" value="PDX73705.1"/>
    <property type="molecule type" value="Genomic_DNA"/>
</dbReference>
<reference evidence="11 12" key="1">
    <citation type="journal article" date="2017" name="Front. Microbiol.">
        <title>New Insights into the Diversity of the Genus Faecalibacterium.</title>
        <authorList>
            <person name="Benevides L."/>
            <person name="Burman S."/>
            <person name="Martin R."/>
            <person name="Robert V."/>
            <person name="Thomas M."/>
            <person name="Miquel S."/>
            <person name="Chain F."/>
            <person name="Sokol H."/>
            <person name="Bermudez-Humaran L.G."/>
            <person name="Morrison M."/>
            <person name="Langella P."/>
            <person name="Azevedo V.A."/>
            <person name="Chatel J.M."/>
            <person name="Soares S."/>
        </authorList>
    </citation>
    <scope>NUCLEOTIDE SEQUENCE [LARGE SCALE GENOMIC DNA]</scope>
    <source>
        <strain evidence="7 11">CNCM I 4546</strain>
        <strain evidence="8 12">CNCM I 4573</strain>
    </source>
</reference>
<feature type="domain" description="HTH gntR-type" evidence="4">
    <location>
        <begin position="4"/>
        <end position="71"/>
    </location>
</feature>
<dbReference type="EMBL" id="PXUP01000012">
    <property type="protein sequence ID" value="RCH45336.1"/>
    <property type="molecule type" value="Genomic_DNA"/>
</dbReference>
<dbReference type="EMBL" id="PRLF01000017">
    <property type="protein sequence ID" value="RAW64199.1"/>
    <property type="molecule type" value="Genomic_DNA"/>
</dbReference>
<evidence type="ECO:0000313" key="15">
    <source>
        <dbReference type="Proteomes" id="UP000462091"/>
    </source>
</evidence>
<organism evidence="7 11">
    <name type="scientific">Faecalibacterium prausnitzii</name>
    <dbReference type="NCBI Taxonomy" id="853"/>
    <lineage>
        <taxon>Bacteria</taxon>
        <taxon>Bacillati</taxon>
        <taxon>Bacillota</taxon>
        <taxon>Clostridia</taxon>
        <taxon>Eubacteriales</taxon>
        <taxon>Oscillospiraceae</taxon>
        <taxon>Faecalibacterium</taxon>
    </lineage>
</organism>
<reference evidence="10 14" key="3">
    <citation type="submission" date="2018-03" db="EMBL/GenBank/DDBJ databases">
        <title>Complete genome sequencing of Faecalibacterium prausnitzii strains isolated from the human gut.</title>
        <authorList>
            <person name="Fitzgerald B.C."/>
            <person name="Shkoporov A.N."/>
            <person name="Ross P.R."/>
            <person name="Hill C."/>
        </authorList>
    </citation>
    <scope>NUCLEOTIDE SEQUENCE [LARGE SCALE GENOMIC DNA]</scope>
    <source>
        <strain evidence="9 13">APC924/119</strain>
        <strain evidence="10 14">ATCC 27768</strain>
    </source>
</reference>
<dbReference type="GeneID" id="75068726"/>
<dbReference type="PANTHER" id="PTHR43537:SF5">
    <property type="entry name" value="UXU OPERON TRANSCRIPTIONAL REGULATOR"/>
    <property type="match status" value="1"/>
</dbReference>
<dbReference type="PROSITE" id="PS50949">
    <property type="entry name" value="HTH_GNTR"/>
    <property type="match status" value="1"/>
</dbReference>
<dbReference type="RefSeq" id="WP_005925075.1">
    <property type="nucleotide sequence ID" value="NZ_BNEV01000094.1"/>
</dbReference>
<protein>
    <submittedName>
        <fullName evidence="7">GntR family transcriptional regulator</fullName>
    </submittedName>
</protein>
<dbReference type="CDD" id="cd07377">
    <property type="entry name" value="WHTH_GntR"/>
    <property type="match status" value="1"/>
</dbReference>
<evidence type="ECO:0000313" key="6">
    <source>
        <dbReference type="EMBL" id="MSC80395.1"/>
    </source>
</evidence>
<keyword evidence="3" id="KW-0804">Transcription</keyword>
<evidence type="ECO:0000313" key="14">
    <source>
        <dbReference type="Proteomes" id="UP000252378"/>
    </source>
</evidence>
<evidence type="ECO:0000256" key="3">
    <source>
        <dbReference type="ARBA" id="ARBA00023163"/>
    </source>
</evidence>
<evidence type="ECO:0000313" key="16">
    <source>
        <dbReference type="Proteomes" id="UP000477010"/>
    </source>
</evidence>
<evidence type="ECO:0000313" key="11">
    <source>
        <dbReference type="Proteomes" id="UP000219901"/>
    </source>
</evidence>
<dbReference type="Proteomes" id="UP000250550">
    <property type="component" value="Unassembled WGS sequence"/>
</dbReference>
<comment type="caution">
    <text evidence="7">The sequence shown here is derived from an EMBL/GenBank/DDBJ whole genome shotgun (WGS) entry which is preliminary data.</text>
</comment>
<dbReference type="SMART" id="SM00345">
    <property type="entry name" value="HTH_GNTR"/>
    <property type="match status" value="1"/>
</dbReference>
<reference evidence="15 16" key="4">
    <citation type="journal article" date="2019" name="Nat. Med.">
        <title>A library of human gut bacterial isolates paired with longitudinal multiomics data enables mechanistic microbiome research.</title>
        <authorList>
            <person name="Poyet M."/>
            <person name="Groussin M."/>
            <person name="Gibbons S.M."/>
            <person name="Avila-Pacheco J."/>
            <person name="Jiang X."/>
            <person name="Kearney S.M."/>
            <person name="Perrotta A.R."/>
            <person name="Berdy B."/>
            <person name="Zhao S."/>
            <person name="Lieberman T.D."/>
            <person name="Swanson P.K."/>
            <person name="Smith M."/>
            <person name="Roesemann S."/>
            <person name="Alexander J.E."/>
            <person name="Rich S.A."/>
            <person name="Livny J."/>
            <person name="Vlamakis H."/>
            <person name="Clish C."/>
            <person name="Bullock K."/>
            <person name="Deik A."/>
            <person name="Scott J."/>
            <person name="Pierce K.A."/>
            <person name="Xavier R.J."/>
            <person name="Alm E.J."/>
        </authorList>
    </citation>
    <scope>NUCLEOTIDE SEQUENCE [LARGE SCALE GENOMIC DNA]</scope>
    <source>
        <strain evidence="5 15">BIOML-B1</strain>
        <strain evidence="6 16">BIOML-B9</strain>
    </source>
</reference>
<dbReference type="Pfam" id="PF07729">
    <property type="entry name" value="FCD"/>
    <property type="match status" value="1"/>
</dbReference>
<dbReference type="EMBL" id="WKQM01000011">
    <property type="protein sequence ID" value="MSC51680.1"/>
    <property type="molecule type" value="Genomic_DNA"/>
</dbReference>
<proteinExistence type="predicted"/>
<dbReference type="Proteomes" id="UP000462091">
    <property type="component" value="Unassembled WGS sequence"/>
</dbReference>
<evidence type="ECO:0000313" key="10">
    <source>
        <dbReference type="EMBL" id="RCH45336.1"/>
    </source>
</evidence>
<accession>A0A2A7A3H6</accession>
<dbReference type="InterPro" id="IPR000524">
    <property type="entry name" value="Tscrpt_reg_HTH_GntR"/>
</dbReference>
<dbReference type="Gene3D" id="1.10.10.10">
    <property type="entry name" value="Winged helix-like DNA-binding domain superfamily/Winged helix DNA-binding domain"/>
    <property type="match status" value="1"/>
</dbReference>
<reference evidence="7" key="2">
    <citation type="submission" date="2017-07" db="EMBL/GenBank/DDBJ databases">
        <authorList>
            <person name="Sun Z.S."/>
            <person name="Albrecht U."/>
            <person name="Echele G."/>
            <person name="Lee C.C."/>
        </authorList>
    </citation>
    <scope>NUCLEOTIDE SEQUENCE</scope>
    <source>
        <strain evidence="7">CNCM I 4546</strain>
        <strain evidence="8">CNCM I 4573</strain>
    </source>
</reference>